<dbReference type="PANTHER" id="PTHR24177:SF432">
    <property type="entry name" value="OS06G0286146 PROTEIN"/>
    <property type="match status" value="1"/>
</dbReference>
<dbReference type="GO" id="GO:0016020">
    <property type="term" value="C:membrane"/>
    <property type="evidence" value="ECO:0007669"/>
    <property type="project" value="TreeGrafter"/>
</dbReference>
<proteinExistence type="predicted"/>
<reference evidence="4 5" key="1">
    <citation type="journal article" date="2022" name="Cell">
        <title>Repeat-based holocentromeres influence genome architecture and karyotype evolution.</title>
        <authorList>
            <person name="Hofstatter P.G."/>
            <person name="Thangavel G."/>
            <person name="Lux T."/>
            <person name="Neumann P."/>
            <person name="Vondrak T."/>
            <person name="Novak P."/>
            <person name="Zhang M."/>
            <person name="Costa L."/>
            <person name="Castellani M."/>
            <person name="Scott A."/>
            <person name="Toegelov H."/>
            <person name="Fuchs J."/>
            <person name="Mata-Sucre Y."/>
            <person name="Dias Y."/>
            <person name="Vanzela A.L.L."/>
            <person name="Huettel B."/>
            <person name="Almeida C.C.S."/>
            <person name="Simkova H."/>
            <person name="Souza G."/>
            <person name="Pedrosa-Harand A."/>
            <person name="Macas J."/>
            <person name="Mayer K.F.X."/>
            <person name="Houben A."/>
            <person name="Marques A."/>
        </authorList>
    </citation>
    <scope>NUCLEOTIDE SEQUENCE [LARGE SCALE GENOMIC DNA]</scope>
    <source>
        <strain evidence="4">RhyTen1mFocal</strain>
    </source>
</reference>
<evidence type="ECO:0000259" key="3">
    <source>
        <dbReference type="Pfam" id="PF13962"/>
    </source>
</evidence>
<keyword evidence="2" id="KW-0472">Membrane</keyword>
<feature type="transmembrane region" description="Helical" evidence="2">
    <location>
        <begin position="116"/>
        <end position="134"/>
    </location>
</feature>
<feature type="domain" description="PGG" evidence="3">
    <location>
        <begin position="30"/>
        <end position="138"/>
    </location>
</feature>
<evidence type="ECO:0000313" key="4">
    <source>
        <dbReference type="EMBL" id="KAJ3699234.1"/>
    </source>
</evidence>
<dbReference type="PANTHER" id="PTHR24177">
    <property type="entry name" value="CASKIN"/>
    <property type="match status" value="1"/>
</dbReference>
<keyword evidence="5" id="KW-1185">Reference proteome</keyword>
<dbReference type="EMBL" id="JAMRDG010000001">
    <property type="protein sequence ID" value="KAJ3699234.1"/>
    <property type="molecule type" value="Genomic_DNA"/>
</dbReference>
<protein>
    <recommendedName>
        <fullName evidence="3">PGG domain-containing protein</fullName>
    </recommendedName>
</protein>
<dbReference type="Pfam" id="PF13962">
    <property type="entry name" value="PGG"/>
    <property type="match status" value="1"/>
</dbReference>
<name>A0AAD6ESA3_9POAL</name>
<sequence>MAQPQPHFPQPTNNGYLSENDDTENQASFFKEMRGNLMIVAILAAGSTYQAGLNPPGGDWQDDQGHKAGTPILHDRFFDRYQTFFYCNAISFLSSLVVIILLMNKHFYRDMKKVKALEITMVLDLFSFMAAYAAGSCRRVSSSIYVFLLMGAVFIYVLTLAWHHSVLRAIANRFPEHFPSIQNRT</sequence>
<keyword evidence="2" id="KW-1133">Transmembrane helix</keyword>
<keyword evidence="2" id="KW-0812">Transmembrane</keyword>
<evidence type="ECO:0000256" key="2">
    <source>
        <dbReference type="SAM" id="Phobius"/>
    </source>
</evidence>
<evidence type="ECO:0000256" key="1">
    <source>
        <dbReference type="SAM" id="MobiDB-lite"/>
    </source>
</evidence>
<feature type="transmembrane region" description="Helical" evidence="2">
    <location>
        <begin position="35"/>
        <end position="53"/>
    </location>
</feature>
<accession>A0AAD6ESA3</accession>
<feature type="transmembrane region" description="Helical" evidence="2">
    <location>
        <begin position="140"/>
        <end position="163"/>
    </location>
</feature>
<evidence type="ECO:0000313" key="5">
    <source>
        <dbReference type="Proteomes" id="UP001210211"/>
    </source>
</evidence>
<feature type="region of interest" description="Disordered" evidence="1">
    <location>
        <begin position="1"/>
        <end position="21"/>
    </location>
</feature>
<organism evidence="4 5">
    <name type="scientific">Rhynchospora tenuis</name>
    <dbReference type="NCBI Taxonomy" id="198213"/>
    <lineage>
        <taxon>Eukaryota</taxon>
        <taxon>Viridiplantae</taxon>
        <taxon>Streptophyta</taxon>
        <taxon>Embryophyta</taxon>
        <taxon>Tracheophyta</taxon>
        <taxon>Spermatophyta</taxon>
        <taxon>Magnoliopsida</taxon>
        <taxon>Liliopsida</taxon>
        <taxon>Poales</taxon>
        <taxon>Cyperaceae</taxon>
        <taxon>Cyperoideae</taxon>
        <taxon>Rhynchosporeae</taxon>
        <taxon>Rhynchospora</taxon>
    </lineage>
</organism>
<comment type="caution">
    <text evidence="4">The sequence shown here is derived from an EMBL/GenBank/DDBJ whole genome shotgun (WGS) entry which is preliminary data.</text>
</comment>
<dbReference type="Proteomes" id="UP001210211">
    <property type="component" value="Unassembled WGS sequence"/>
</dbReference>
<dbReference type="AlphaFoldDB" id="A0AAD6ESA3"/>
<feature type="transmembrane region" description="Helical" evidence="2">
    <location>
        <begin position="83"/>
        <end position="104"/>
    </location>
</feature>
<dbReference type="InterPro" id="IPR026961">
    <property type="entry name" value="PGG_dom"/>
</dbReference>
<gene>
    <name evidence="4" type="ORF">LUZ61_002939</name>
</gene>